<evidence type="ECO:0000313" key="8">
    <source>
        <dbReference type="EMBL" id="RZF34500.1"/>
    </source>
</evidence>
<dbReference type="GO" id="GO:0007166">
    <property type="term" value="P:cell surface receptor signaling pathway"/>
    <property type="evidence" value="ECO:0007669"/>
    <property type="project" value="InterPro"/>
</dbReference>
<comment type="caution">
    <text evidence="8">The sequence shown here is derived from an EMBL/GenBank/DDBJ whole genome shotgun (WGS) entry which is preliminary data.</text>
</comment>
<dbReference type="FunCoup" id="A0A482WMG9">
    <property type="interactions" value="47"/>
</dbReference>
<comment type="subcellular location">
    <subcellularLocation>
        <location evidence="1">Membrane</location>
        <topology evidence="1">Multi-pass membrane protein</topology>
    </subcellularLocation>
</comment>
<evidence type="ECO:0000259" key="7">
    <source>
        <dbReference type="PROSITE" id="PS50261"/>
    </source>
</evidence>
<dbReference type="GO" id="GO:0004930">
    <property type="term" value="F:G protein-coupled receptor activity"/>
    <property type="evidence" value="ECO:0007669"/>
    <property type="project" value="InterPro"/>
</dbReference>
<evidence type="ECO:0000256" key="5">
    <source>
        <dbReference type="SAM" id="MobiDB-lite"/>
    </source>
</evidence>
<evidence type="ECO:0000256" key="2">
    <source>
        <dbReference type="ARBA" id="ARBA00022692"/>
    </source>
</evidence>
<gene>
    <name evidence="8" type="ORF">LSTR_LSTR011742</name>
</gene>
<dbReference type="Gene3D" id="1.20.1070.10">
    <property type="entry name" value="Rhodopsin 7-helix transmembrane proteins"/>
    <property type="match status" value="1"/>
</dbReference>
<dbReference type="PANTHER" id="PTHR46953">
    <property type="entry name" value="G-PROTEIN COUPLED RECEPTOR MTH-LIKE 1-RELATED"/>
    <property type="match status" value="1"/>
</dbReference>
<protein>
    <recommendedName>
        <fullName evidence="7">G-protein coupled receptors family 2 profile 2 domain-containing protein</fullName>
    </recommendedName>
</protein>
<dbReference type="EMBL" id="QKKF02031305">
    <property type="protein sequence ID" value="RZF34500.1"/>
    <property type="molecule type" value="Genomic_DNA"/>
</dbReference>
<keyword evidence="9" id="KW-1185">Reference proteome</keyword>
<dbReference type="InterPro" id="IPR000832">
    <property type="entry name" value="GPCR_2_secretin-like"/>
</dbReference>
<dbReference type="CDD" id="cd15039">
    <property type="entry name" value="7tmB3_Methuselah-like"/>
    <property type="match status" value="1"/>
</dbReference>
<proteinExistence type="predicted"/>
<evidence type="ECO:0000256" key="4">
    <source>
        <dbReference type="ARBA" id="ARBA00023136"/>
    </source>
</evidence>
<feature type="transmembrane region" description="Helical" evidence="6">
    <location>
        <begin position="404"/>
        <end position="425"/>
    </location>
</feature>
<feature type="transmembrane region" description="Helical" evidence="6">
    <location>
        <begin position="497"/>
        <end position="521"/>
    </location>
</feature>
<dbReference type="SMR" id="A0A482WMG9"/>
<keyword evidence="2 6" id="KW-0812">Transmembrane</keyword>
<keyword evidence="3 6" id="KW-1133">Transmembrane helix</keyword>
<dbReference type="InParanoid" id="A0A482WMG9"/>
<sequence length="602" mass="66694">MFPKEEFWADMRPFTKRRRGLDSRFQILILLVTIYVLGLAVSSPSNAVENSIISSDGLFPSKVEVFRCCKSDELLSEDRQCVKGSIPNWVPNVFSPITHGFIHDHAQIGHMFTFLEATRPSCASEIFHVTSQPHGPLNNVVFDNGSLWVQDFDKHLFRPGDYCVDPGGCLVCRGRLPEPKGAPKCCGPEAAYRESERRCVQSDRPWSLGDSRIGFPVCPEDGYAVAGRLGITHTLDNSTGMVLGADGVPLQRFCLELLDEKPEDGAVVLTCPTSGRHPARWHRHDSDLRFTLYPVGLFLSVFFLAVTLIASCLLPSTYHLLHWRCQTNHVACLLVGDLLLAIVQMSGSSLDGPACAAIAIAMHFMFLAAFFWLNTMCFNIWWTFRDLRPTSLDKGQEVCRLRMYELYAWGGPLLIAGTAACFDSLPDDAYPPDGIFRPKFGTHSCWFSGDAEVFSYFYGPLGVLLLINLTLFGATARELTCGLWKTEVVKSNTERATLGRVCLKLVVVMGVTWIADIISWVVGGPNYVWYLTDLINALQGVLIFAVVGCQPQVWAAVKRMWCLRELPSEGGGIRSSSSHAMPSVGEQNTTTTSTVKPVETLC</sequence>
<feature type="transmembrane region" description="Helical" evidence="6">
    <location>
        <begin position="356"/>
        <end position="384"/>
    </location>
</feature>
<evidence type="ECO:0000313" key="9">
    <source>
        <dbReference type="Proteomes" id="UP000291343"/>
    </source>
</evidence>
<dbReference type="PANTHER" id="PTHR46953:SF1">
    <property type="entry name" value="G-PROTEIN COUPLED RECEPTOR MTH-LIKE 1-RELATED"/>
    <property type="match status" value="1"/>
</dbReference>
<dbReference type="PROSITE" id="PS50261">
    <property type="entry name" value="G_PROTEIN_RECEP_F2_4"/>
    <property type="match status" value="1"/>
</dbReference>
<organism evidence="8 9">
    <name type="scientific">Laodelphax striatellus</name>
    <name type="common">Small brown planthopper</name>
    <name type="synonym">Delphax striatella</name>
    <dbReference type="NCBI Taxonomy" id="195883"/>
    <lineage>
        <taxon>Eukaryota</taxon>
        <taxon>Metazoa</taxon>
        <taxon>Ecdysozoa</taxon>
        <taxon>Arthropoda</taxon>
        <taxon>Hexapoda</taxon>
        <taxon>Insecta</taxon>
        <taxon>Pterygota</taxon>
        <taxon>Neoptera</taxon>
        <taxon>Paraneoptera</taxon>
        <taxon>Hemiptera</taxon>
        <taxon>Auchenorrhyncha</taxon>
        <taxon>Fulgoroidea</taxon>
        <taxon>Delphacidae</taxon>
        <taxon>Criomorphinae</taxon>
        <taxon>Laodelphax</taxon>
    </lineage>
</organism>
<feature type="transmembrane region" description="Helical" evidence="6">
    <location>
        <begin position="292"/>
        <end position="318"/>
    </location>
</feature>
<accession>A0A482WMG9</accession>
<feature type="transmembrane region" description="Helical" evidence="6">
    <location>
        <begin position="456"/>
        <end position="476"/>
    </location>
</feature>
<dbReference type="InterPro" id="IPR017981">
    <property type="entry name" value="GPCR_2-like_7TM"/>
</dbReference>
<feature type="transmembrane region" description="Helical" evidence="6">
    <location>
        <begin position="527"/>
        <end position="549"/>
    </location>
</feature>
<feature type="domain" description="G-protein coupled receptors family 2 profile 2" evidence="7">
    <location>
        <begin position="289"/>
        <end position="551"/>
    </location>
</feature>
<dbReference type="AlphaFoldDB" id="A0A482WMG9"/>
<dbReference type="Pfam" id="PF00002">
    <property type="entry name" value="7tm_2"/>
    <property type="match status" value="1"/>
</dbReference>
<dbReference type="OrthoDB" id="8191206at2759"/>
<evidence type="ECO:0000256" key="6">
    <source>
        <dbReference type="SAM" id="Phobius"/>
    </source>
</evidence>
<feature type="compositionally biased region" description="Polar residues" evidence="5">
    <location>
        <begin position="574"/>
        <end position="588"/>
    </location>
</feature>
<dbReference type="GO" id="GO:0016020">
    <property type="term" value="C:membrane"/>
    <property type="evidence" value="ECO:0007669"/>
    <property type="project" value="UniProtKB-SubCell"/>
</dbReference>
<dbReference type="Proteomes" id="UP000291343">
    <property type="component" value="Unassembled WGS sequence"/>
</dbReference>
<dbReference type="InterPro" id="IPR052808">
    <property type="entry name" value="GPCR_Mth-like"/>
</dbReference>
<dbReference type="STRING" id="195883.A0A482WMG9"/>
<name>A0A482WMG9_LAOST</name>
<keyword evidence="4 6" id="KW-0472">Membrane</keyword>
<evidence type="ECO:0000256" key="1">
    <source>
        <dbReference type="ARBA" id="ARBA00004141"/>
    </source>
</evidence>
<feature type="region of interest" description="Disordered" evidence="5">
    <location>
        <begin position="571"/>
        <end position="602"/>
    </location>
</feature>
<evidence type="ECO:0000256" key="3">
    <source>
        <dbReference type="ARBA" id="ARBA00022989"/>
    </source>
</evidence>
<reference evidence="8 9" key="1">
    <citation type="journal article" date="2017" name="Gigascience">
        <title>Genome sequence of the small brown planthopper, Laodelphax striatellus.</title>
        <authorList>
            <person name="Zhu J."/>
            <person name="Jiang F."/>
            <person name="Wang X."/>
            <person name="Yang P."/>
            <person name="Bao Y."/>
            <person name="Zhao W."/>
            <person name="Wang W."/>
            <person name="Lu H."/>
            <person name="Wang Q."/>
            <person name="Cui N."/>
            <person name="Li J."/>
            <person name="Chen X."/>
            <person name="Luo L."/>
            <person name="Yu J."/>
            <person name="Kang L."/>
            <person name="Cui F."/>
        </authorList>
    </citation>
    <scope>NUCLEOTIDE SEQUENCE [LARGE SCALE GENOMIC DNA]</scope>
    <source>
        <strain evidence="8">Lst14</strain>
    </source>
</reference>
<feature type="transmembrane region" description="Helical" evidence="6">
    <location>
        <begin position="330"/>
        <end position="350"/>
    </location>
</feature>